<keyword evidence="2" id="KW-1185">Reference proteome</keyword>
<proteinExistence type="predicted"/>
<organism evidence="1 2">
    <name type="scientific">Morus notabilis</name>
    <dbReference type="NCBI Taxonomy" id="981085"/>
    <lineage>
        <taxon>Eukaryota</taxon>
        <taxon>Viridiplantae</taxon>
        <taxon>Streptophyta</taxon>
        <taxon>Embryophyta</taxon>
        <taxon>Tracheophyta</taxon>
        <taxon>Spermatophyta</taxon>
        <taxon>Magnoliopsida</taxon>
        <taxon>eudicotyledons</taxon>
        <taxon>Gunneridae</taxon>
        <taxon>Pentapetalae</taxon>
        <taxon>rosids</taxon>
        <taxon>fabids</taxon>
        <taxon>Rosales</taxon>
        <taxon>Moraceae</taxon>
        <taxon>Moreae</taxon>
        <taxon>Morus</taxon>
    </lineage>
</organism>
<protein>
    <submittedName>
        <fullName evidence="1">Uncharacterized protein</fullName>
    </submittedName>
</protein>
<reference evidence="2" key="1">
    <citation type="submission" date="2013-01" db="EMBL/GenBank/DDBJ databases">
        <title>Draft Genome Sequence of a Mulberry Tree, Morus notabilis C.K. Schneid.</title>
        <authorList>
            <person name="He N."/>
            <person name="Zhao S."/>
        </authorList>
    </citation>
    <scope>NUCLEOTIDE SEQUENCE</scope>
</reference>
<dbReference type="Proteomes" id="UP000030645">
    <property type="component" value="Unassembled WGS sequence"/>
</dbReference>
<accession>W9QDW8</accession>
<sequence length="70" mass="8228">MAYYLNSTSFYEVMCEIILQPPWFEYWSRKIFTNWDPSTETSSYLKLSGKFKQIDALKIQINPRSGGNGH</sequence>
<evidence type="ECO:0000313" key="2">
    <source>
        <dbReference type="Proteomes" id="UP000030645"/>
    </source>
</evidence>
<gene>
    <name evidence="1" type="ORF">L484_013485</name>
</gene>
<evidence type="ECO:0000313" key="1">
    <source>
        <dbReference type="EMBL" id="EXB29711.1"/>
    </source>
</evidence>
<name>W9QDW8_9ROSA</name>
<dbReference type="AlphaFoldDB" id="W9QDW8"/>
<dbReference type="EMBL" id="KE343446">
    <property type="protein sequence ID" value="EXB29711.1"/>
    <property type="molecule type" value="Genomic_DNA"/>
</dbReference>